<dbReference type="PANTHER" id="PTHR43311:SF2">
    <property type="entry name" value="GLUTAMATE--TRNA LIGASE, MITOCHONDRIAL-RELATED"/>
    <property type="match status" value="1"/>
</dbReference>
<dbReference type="NCBIfam" id="TIGR00464">
    <property type="entry name" value="gltX_bact"/>
    <property type="match status" value="1"/>
</dbReference>
<dbReference type="Gene3D" id="3.40.50.620">
    <property type="entry name" value="HUPs"/>
    <property type="match status" value="2"/>
</dbReference>
<dbReference type="Pfam" id="PF00749">
    <property type="entry name" value="tRNA-synt_1c"/>
    <property type="match status" value="2"/>
</dbReference>
<dbReference type="InterPro" id="IPR008925">
    <property type="entry name" value="aa_tRNA-synth_I_cd-bd_sf"/>
</dbReference>
<keyword evidence="7" id="KW-0809">Transit peptide</keyword>
<evidence type="ECO:0000256" key="9">
    <source>
        <dbReference type="ARBA" id="ARBA00023146"/>
    </source>
</evidence>
<protein>
    <recommendedName>
        <fullName evidence="2">glutamate--tRNA ligase</fullName>
        <ecNumber evidence="2">6.1.1.17</ecNumber>
    </recommendedName>
    <alternativeName>
        <fullName evidence="10">Glutamyl-tRNA synthetase</fullName>
    </alternativeName>
</protein>
<dbReference type="PRINTS" id="PR00987">
    <property type="entry name" value="TRNASYNTHGLU"/>
</dbReference>
<dbReference type="CDD" id="cd00808">
    <property type="entry name" value="GluRS_core"/>
    <property type="match status" value="1"/>
</dbReference>
<dbReference type="GO" id="GO:0005524">
    <property type="term" value="F:ATP binding"/>
    <property type="evidence" value="ECO:0007669"/>
    <property type="project" value="UniProtKB-KW"/>
</dbReference>
<keyword evidence="9 11" id="KW-0030">Aminoacyl-tRNA synthetase</keyword>
<dbReference type="GO" id="GO:0048608">
    <property type="term" value="P:reproductive structure development"/>
    <property type="evidence" value="ECO:0007669"/>
    <property type="project" value="UniProtKB-ARBA"/>
</dbReference>
<dbReference type="GO" id="GO:0006424">
    <property type="term" value="P:glutamyl-tRNA aminoacylation"/>
    <property type="evidence" value="ECO:0007669"/>
    <property type="project" value="InterPro"/>
</dbReference>
<evidence type="ECO:0000256" key="8">
    <source>
        <dbReference type="ARBA" id="ARBA00023128"/>
    </source>
</evidence>
<gene>
    <name evidence="14" type="ORF">FSB_LOCUS6737</name>
</gene>
<dbReference type="Gene3D" id="1.10.10.350">
    <property type="match status" value="1"/>
</dbReference>
<comment type="similarity">
    <text evidence="1">Belongs to the class-I aminoacyl-tRNA synthetase family. Glutamate--tRNA ligase type 1 subfamily.</text>
</comment>
<dbReference type="EC" id="6.1.1.17" evidence="2"/>
<dbReference type="PANTHER" id="PTHR43311">
    <property type="entry name" value="GLUTAMATE--TRNA LIGASE"/>
    <property type="match status" value="1"/>
</dbReference>
<evidence type="ECO:0000256" key="2">
    <source>
        <dbReference type="ARBA" id="ARBA00012835"/>
    </source>
</evidence>
<name>A0A2N9EVK1_FAGSY</name>
<dbReference type="PROSITE" id="PS00178">
    <property type="entry name" value="AA_TRNA_LIGASE_I"/>
    <property type="match status" value="1"/>
</dbReference>
<dbReference type="InterPro" id="IPR020751">
    <property type="entry name" value="aa-tRNA-synth_I_codon-bd_sub2"/>
</dbReference>
<evidence type="ECO:0000259" key="12">
    <source>
        <dbReference type="Pfam" id="PF00749"/>
    </source>
</evidence>
<evidence type="ECO:0000313" key="14">
    <source>
        <dbReference type="EMBL" id="SPC78855.1"/>
    </source>
</evidence>
<dbReference type="InterPro" id="IPR045462">
    <property type="entry name" value="aa-tRNA-synth_I_cd-bd"/>
</dbReference>
<keyword evidence="8" id="KW-0496">Mitochondrion</keyword>
<evidence type="ECO:0000256" key="4">
    <source>
        <dbReference type="ARBA" id="ARBA00022741"/>
    </source>
</evidence>
<dbReference type="HAMAP" id="MF_00022">
    <property type="entry name" value="Glu_tRNA_synth_type1"/>
    <property type="match status" value="1"/>
</dbReference>
<dbReference type="InterPro" id="IPR020058">
    <property type="entry name" value="Glu/Gln-tRNA-synth_Ib_cat-dom"/>
</dbReference>
<dbReference type="InterPro" id="IPR001412">
    <property type="entry name" value="aa-tRNA-synth_I_CS"/>
</dbReference>
<feature type="domain" description="Aminoacyl-tRNA synthetase class I anticodon-binding" evidence="13">
    <location>
        <begin position="465"/>
        <end position="592"/>
    </location>
</feature>
<accession>A0A2N9EVK1</accession>
<dbReference type="SUPFAM" id="SSF52374">
    <property type="entry name" value="Nucleotidylyl transferase"/>
    <property type="match status" value="1"/>
</dbReference>
<dbReference type="SUPFAM" id="SSF48163">
    <property type="entry name" value="An anticodon-binding domain of class I aminoacyl-tRNA synthetases"/>
    <property type="match status" value="1"/>
</dbReference>
<evidence type="ECO:0000256" key="11">
    <source>
        <dbReference type="RuleBase" id="RU363037"/>
    </source>
</evidence>
<sequence>MATTLIGTRTPWMRIRIIPEVAPPSIFRQRRSFSISATAEKEDKKQVRVRFAPSPTGNLHVGGARTALFNYLFARSKAGKFVLRIEDTDLERSTRESEEAVLRDLSWLGLDWDEGPGVGGEYGPYRQSERNSLYKQHAQKLLDSGYVYRCFCSNQVFGVLRQVSSCLDCGVGCSGETVDHHLLHCFVAAEVWSFVFHSFGVAWVLLGCVVDLFVWVEEMVCSYHCYLQELEKMKEIAKLNQLPPVYSGKWATATDEEVQEEVEKGTPYTYRFRVPKEGSLKINDLIRGEVSWNLDTLGDFVIMRSNGQPVYNFCVTVDDATMAISHVIRAEEHLPNTLRQALIYKALGFPMPSFAHVSLILAPDRSKLSKRHGATSVGQFREMGYLPQAMVNYLALLGWGDGTENEFFTLEQLVEKFSIGRVNKSGAIFDSTKLRWMNGQHLRALPSEELTKLIGERWKSTSILTESEGTFIQEAVQLLKDGIDLITDADKALSNLLSYPLEATLKSPEAKPVLEDKLSEFSADLIAAYDSGELLGALEEGHAGWQKWVKNFGKSLKRKGKSLFMPLRVLLTGKLHGPDMGASVLLLHRAETCGGVAPEAGFVTLNERFKMLRQLDWEALIKDQPPLESAAAILN</sequence>
<dbReference type="GO" id="GO:0009791">
    <property type="term" value="P:post-embryonic development"/>
    <property type="evidence" value="ECO:0007669"/>
    <property type="project" value="UniProtKB-ARBA"/>
</dbReference>
<dbReference type="InterPro" id="IPR004527">
    <property type="entry name" value="Glu-tRNA-ligase_bac/mito"/>
</dbReference>
<evidence type="ECO:0000256" key="3">
    <source>
        <dbReference type="ARBA" id="ARBA00022598"/>
    </source>
</evidence>
<reference evidence="14" key="1">
    <citation type="submission" date="2018-02" db="EMBL/GenBank/DDBJ databases">
        <authorList>
            <person name="Cohen D.B."/>
            <person name="Kent A.D."/>
        </authorList>
    </citation>
    <scope>NUCLEOTIDE SEQUENCE</scope>
</reference>
<dbReference type="FunFam" id="1.10.10.350:FF:000004">
    <property type="entry name" value="Glutamate--tRNA ligase chloroplastic/mitochondrial"/>
    <property type="match status" value="1"/>
</dbReference>
<evidence type="ECO:0000256" key="10">
    <source>
        <dbReference type="ARBA" id="ARBA00030865"/>
    </source>
</evidence>
<feature type="domain" description="Glutamyl/glutaminyl-tRNA synthetase class Ib catalytic" evidence="12">
    <location>
        <begin position="46"/>
        <end position="156"/>
    </location>
</feature>
<dbReference type="GO" id="GO:0004818">
    <property type="term" value="F:glutamate-tRNA ligase activity"/>
    <property type="evidence" value="ECO:0007669"/>
    <property type="project" value="UniProtKB-EC"/>
</dbReference>
<evidence type="ECO:0000256" key="1">
    <source>
        <dbReference type="ARBA" id="ARBA00007894"/>
    </source>
</evidence>
<keyword evidence="6 11" id="KW-0648">Protein biosynthesis</keyword>
<dbReference type="InterPro" id="IPR049940">
    <property type="entry name" value="GluQ/Sye"/>
</dbReference>
<feature type="domain" description="Glutamyl/glutaminyl-tRNA synthetase class Ib catalytic" evidence="12">
    <location>
        <begin position="223"/>
        <end position="436"/>
    </location>
</feature>
<keyword evidence="5 11" id="KW-0067">ATP-binding</keyword>
<dbReference type="GO" id="GO:0008270">
    <property type="term" value="F:zinc ion binding"/>
    <property type="evidence" value="ECO:0007669"/>
    <property type="project" value="InterPro"/>
</dbReference>
<evidence type="ECO:0000256" key="5">
    <source>
        <dbReference type="ARBA" id="ARBA00022840"/>
    </source>
</evidence>
<dbReference type="GO" id="GO:0005739">
    <property type="term" value="C:mitochondrion"/>
    <property type="evidence" value="ECO:0007669"/>
    <property type="project" value="TreeGrafter"/>
</dbReference>
<evidence type="ECO:0000259" key="13">
    <source>
        <dbReference type="Pfam" id="PF19269"/>
    </source>
</evidence>
<proteinExistence type="inferred from homology"/>
<keyword evidence="3 11" id="KW-0436">Ligase</keyword>
<dbReference type="InterPro" id="IPR014729">
    <property type="entry name" value="Rossmann-like_a/b/a_fold"/>
</dbReference>
<evidence type="ECO:0000256" key="6">
    <source>
        <dbReference type="ARBA" id="ARBA00022917"/>
    </source>
</evidence>
<dbReference type="Pfam" id="PF19269">
    <property type="entry name" value="Anticodon_2"/>
    <property type="match status" value="1"/>
</dbReference>
<dbReference type="EMBL" id="OIVN01000354">
    <property type="protein sequence ID" value="SPC78855.1"/>
    <property type="molecule type" value="Genomic_DNA"/>
</dbReference>
<organism evidence="14">
    <name type="scientific">Fagus sylvatica</name>
    <name type="common">Beechnut</name>
    <dbReference type="NCBI Taxonomy" id="28930"/>
    <lineage>
        <taxon>Eukaryota</taxon>
        <taxon>Viridiplantae</taxon>
        <taxon>Streptophyta</taxon>
        <taxon>Embryophyta</taxon>
        <taxon>Tracheophyta</taxon>
        <taxon>Spermatophyta</taxon>
        <taxon>Magnoliopsida</taxon>
        <taxon>eudicotyledons</taxon>
        <taxon>Gunneridae</taxon>
        <taxon>Pentapetalae</taxon>
        <taxon>rosids</taxon>
        <taxon>fabids</taxon>
        <taxon>Fagales</taxon>
        <taxon>Fagaceae</taxon>
        <taxon>Fagus</taxon>
    </lineage>
</organism>
<evidence type="ECO:0000256" key="7">
    <source>
        <dbReference type="ARBA" id="ARBA00022946"/>
    </source>
</evidence>
<dbReference type="GO" id="GO:0000049">
    <property type="term" value="F:tRNA binding"/>
    <property type="evidence" value="ECO:0007669"/>
    <property type="project" value="InterPro"/>
</dbReference>
<dbReference type="InterPro" id="IPR033910">
    <property type="entry name" value="GluRS_core"/>
</dbReference>
<dbReference type="AlphaFoldDB" id="A0A2N9EVK1"/>
<dbReference type="InterPro" id="IPR000924">
    <property type="entry name" value="Glu/Gln-tRNA-synth"/>
</dbReference>
<keyword evidence="4 11" id="KW-0547">Nucleotide-binding</keyword>